<evidence type="ECO:0000256" key="3">
    <source>
        <dbReference type="ARBA" id="ARBA00022692"/>
    </source>
</evidence>
<keyword evidence="5" id="KW-0444">Lipid biosynthesis</keyword>
<dbReference type="GO" id="GO:0016125">
    <property type="term" value="P:sterol metabolic process"/>
    <property type="evidence" value="ECO:0007669"/>
    <property type="project" value="TreeGrafter"/>
</dbReference>
<evidence type="ECO:0008006" key="15">
    <source>
        <dbReference type="Google" id="ProtNLM"/>
    </source>
</evidence>
<keyword evidence="5" id="KW-0443">Lipid metabolism</keyword>
<comment type="similarity">
    <text evidence="2 11">Belongs to the cytochrome P450 family.</text>
</comment>
<feature type="transmembrane region" description="Helical" evidence="12">
    <location>
        <begin position="7"/>
        <end position="30"/>
    </location>
</feature>
<dbReference type="EMBL" id="JAMQYH010000001">
    <property type="protein sequence ID" value="KAJ1701989.1"/>
    <property type="molecule type" value="Genomic_DNA"/>
</dbReference>
<dbReference type="GO" id="GO:0004497">
    <property type="term" value="F:monooxygenase activity"/>
    <property type="evidence" value="ECO:0007669"/>
    <property type="project" value="UniProtKB-KW"/>
</dbReference>
<keyword evidence="8 10" id="KW-0408">Iron</keyword>
<evidence type="ECO:0000256" key="8">
    <source>
        <dbReference type="ARBA" id="ARBA00023004"/>
    </source>
</evidence>
<dbReference type="InterPro" id="IPR017972">
    <property type="entry name" value="Cyt_P450_CS"/>
</dbReference>
<dbReference type="GO" id="GO:0020037">
    <property type="term" value="F:heme binding"/>
    <property type="evidence" value="ECO:0007669"/>
    <property type="project" value="InterPro"/>
</dbReference>
<evidence type="ECO:0000256" key="2">
    <source>
        <dbReference type="ARBA" id="ARBA00010617"/>
    </source>
</evidence>
<dbReference type="InterPro" id="IPR002401">
    <property type="entry name" value="Cyt_P450_E_grp-I"/>
</dbReference>
<evidence type="ECO:0000256" key="7">
    <source>
        <dbReference type="ARBA" id="ARBA00023002"/>
    </source>
</evidence>
<dbReference type="InterPro" id="IPR001128">
    <property type="entry name" value="Cyt_P450"/>
</dbReference>
<comment type="caution">
    <text evidence="13">The sequence shown here is derived from an EMBL/GenBank/DDBJ whole genome shotgun (WGS) entry which is preliminary data.</text>
</comment>
<dbReference type="InterPro" id="IPR036396">
    <property type="entry name" value="Cyt_P450_sf"/>
</dbReference>
<comment type="subcellular location">
    <subcellularLocation>
        <location evidence="1">Membrane</location>
        <topology evidence="1">Single-pass membrane protein</topology>
    </subcellularLocation>
</comment>
<proteinExistence type="inferred from homology"/>
<evidence type="ECO:0000313" key="13">
    <source>
        <dbReference type="EMBL" id="KAJ1701989.1"/>
    </source>
</evidence>
<evidence type="ECO:0000256" key="6">
    <source>
        <dbReference type="ARBA" id="ARBA00022989"/>
    </source>
</evidence>
<evidence type="ECO:0000256" key="11">
    <source>
        <dbReference type="RuleBase" id="RU000461"/>
    </source>
</evidence>
<sequence>MTGADPVLLSLTLPLASVIAILLVSIFWIYGRKNGADSKLPPGDKGWPIVGYIFSPFKPHPATTLGDYLNIQFSRYGKIFSIRYRGKTLVISADPEFNRFVLQNEQTLFQNNLPSGFKAFMGEGSLPFLAGDVYRSKKSLMVAFFNSWQIQSRFLAEVEEAAKAVMTSWRQRRQILADEEINKFLFNIAIAKAMGMTPDDPEVEELRKAFIAAYDGFYAVPTSLPFTRYSKALKARDIICSIVKRKAEDRMIRSDKMDEKENDLLWYCLKNSSLTSIQNICYEVVGFIFAALLNTQNTIALAIYLLGKCPKSLRQLRDEFKQNDTDALANLTWDAYKKMEFCQSVINETLRLGNIVPRLWRKTLSDVNYKGYIIPQGTTVMTHIAAMHLDPSAFENPNIFDPWRWLVIKKSNNWMPFGGGARHCIGSEIARIEIAVFLRHLILNYDYELVESDQPVASPLVKFSTGLPIRIHSVGKMTP</sequence>
<dbReference type="GO" id="GO:0016132">
    <property type="term" value="P:brassinosteroid biosynthetic process"/>
    <property type="evidence" value="ECO:0007669"/>
    <property type="project" value="TreeGrafter"/>
</dbReference>
<reference evidence="13" key="1">
    <citation type="journal article" date="2022" name="Cell">
        <title>Repeat-based holocentromeres influence genome architecture and karyotype evolution.</title>
        <authorList>
            <person name="Hofstatter P.G."/>
            <person name="Thangavel G."/>
            <person name="Lux T."/>
            <person name="Neumann P."/>
            <person name="Vondrak T."/>
            <person name="Novak P."/>
            <person name="Zhang M."/>
            <person name="Costa L."/>
            <person name="Castellani M."/>
            <person name="Scott A."/>
            <person name="Toegelov H."/>
            <person name="Fuchs J."/>
            <person name="Mata-Sucre Y."/>
            <person name="Dias Y."/>
            <person name="Vanzela A.L.L."/>
            <person name="Huettel B."/>
            <person name="Almeida C.C.S."/>
            <person name="Simkova H."/>
            <person name="Souza G."/>
            <person name="Pedrosa-Harand A."/>
            <person name="Macas J."/>
            <person name="Mayer K.F.X."/>
            <person name="Houben A."/>
            <person name="Marques A."/>
        </authorList>
    </citation>
    <scope>NUCLEOTIDE SEQUENCE</scope>
    <source>
        <strain evidence="13">RhyBre1mFocal</strain>
    </source>
</reference>
<evidence type="ECO:0000256" key="12">
    <source>
        <dbReference type="SAM" id="Phobius"/>
    </source>
</evidence>
<evidence type="ECO:0000313" key="14">
    <source>
        <dbReference type="Proteomes" id="UP001151287"/>
    </source>
</evidence>
<name>A0A9Q0CYT9_9POAL</name>
<keyword evidence="9 12" id="KW-0472">Membrane</keyword>
<dbReference type="PROSITE" id="PS00086">
    <property type="entry name" value="CYTOCHROME_P450"/>
    <property type="match status" value="1"/>
</dbReference>
<keyword evidence="6 12" id="KW-1133">Transmembrane helix</keyword>
<keyword evidence="7 11" id="KW-0560">Oxidoreductase</keyword>
<dbReference type="OrthoDB" id="3945418at2759"/>
<evidence type="ECO:0000256" key="9">
    <source>
        <dbReference type="ARBA" id="ARBA00023136"/>
    </source>
</evidence>
<dbReference type="PANTHER" id="PTHR24286">
    <property type="entry name" value="CYTOCHROME P450 26"/>
    <property type="match status" value="1"/>
</dbReference>
<dbReference type="GO" id="GO:0016020">
    <property type="term" value="C:membrane"/>
    <property type="evidence" value="ECO:0007669"/>
    <property type="project" value="UniProtKB-SubCell"/>
</dbReference>
<evidence type="ECO:0000256" key="1">
    <source>
        <dbReference type="ARBA" id="ARBA00004167"/>
    </source>
</evidence>
<keyword evidence="14" id="KW-1185">Reference proteome</keyword>
<evidence type="ECO:0000256" key="5">
    <source>
        <dbReference type="ARBA" id="ARBA00022955"/>
    </source>
</evidence>
<evidence type="ECO:0000256" key="4">
    <source>
        <dbReference type="ARBA" id="ARBA00022723"/>
    </source>
</evidence>
<keyword evidence="5" id="KW-0752">Steroid biosynthesis</keyword>
<dbReference type="Pfam" id="PF00067">
    <property type="entry name" value="p450"/>
    <property type="match status" value="1"/>
</dbReference>
<dbReference type="AlphaFoldDB" id="A0A9Q0CYT9"/>
<dbReference type="GO" id="GO:0016705">
    <property type="term" value="F:oxidoreductase activity, acting on paired donors, with incorporation or reduction of molecular oxygen"/>
    <property type="evidence" value="ECO:0007669"/>
    <property type="project" value="InterPro"/>
</dbReference>
<accession>A0A9Q0CYT9</accession>
<dbReference type="Gene3D" id="1.10.630.10">
    <property type="entry name" value="Cytochrome P450"/>
    <property type="match status" value="1"/>
</dbReference>
<dbReference type="GO" id="GO:0010268">
    <property type="term" value="P:brassinosteroid homeostasis"/>
    <property type="evidence" value="ECO:0007669"/>
    <property type="project" value="TreeGrafter"/>
</dbReference>
<keyword evidence="11" id="KW-0503">Monooxygenase</keyword>
<dbReference type="PRINTS" id="PR00385">
    <property type="entry name" value="P450"/>
</dbReference>
<dbReference type="GO" id="GO:0005506">
    <property type="term" value="F:iron ion binding"/>
    <property type="evidence" value="ECO:0007669"/>
    <property type="project" value="InterPro"/>
</dbReference>
<keyword evidence="4 10" id="KW-0479">Metal-binding</keyword>
<comment type="cofactor">
    <cofactor evidence="10">
        <name>heme</name>
        <dbReference type="ChEBI" id="CHEBI:30413"/>
    </cofactor>
</comment>
<protein>
    <recommendedName>
        <fullName evidence="15">Cytochrome P450</fullName>
    </recommendedName>
</protein>
<dbReference type="Proteomes" id="UP001151287">
    <property type="component" value="Unassembled WGS sequence"/>
</dbReference>
<evidence type="ECO:0000256" key="10">
    <source>
        <dbReference type="PIRSR" id="PIRSR602401-1"/>
    </source>
</evidence>
<organism evidence="13 14">
    <name type="scientific">Rhynchospora breviuscula</name>
    <dbReference type="NCBI Taxonomy" id="2022672"/>
    <lineage>
        <taxon>Eukaryota</taxon>
        <taxon>Viridiplantae</taxon>
        <taxon>Streptophyta</taxon>
        <taxon>Embryophyta</taxon>
        <taxon>Tracheophyta</taxon>
        <taxon>Spermatophyta</taxon>
        <taxon>Magnoliopsida</taxon>
        <taxon>Liliopsida</taxon>
        <taxon>Poales</taxon>
        <taxon>Cyperaceae</taxon>
        <taxon>Cyperoideae</taxon>
        <taxon>Rhynchosporeae</taxon>
        <taxon>Rhynchospora</taxon>
    </lineage>
</organism>
<dbReference type="PANTHER" id="PTHR24286:SF194">
    <property type="entry name" value="STEROID (22S)-HYDROXYLASE"/>
    <property type="match status" value="1"/>
</dbReference>
<dbReference type="PRINTS" id="PR00463">
    <property type="entry name" value="EP450I"/>
</dbReference>
<dbReference type="SUPFAM" id="SSF48264">
    <property type="entry name" value="Cytochrome P450"/>
    <property type="match status" value="1"/>
</dbReference>
<keyword evidence="3 12" id="KW-0812">Transmembrane</keyword>
<gene>
    <name evidence="13" type="ORF">LUZ63_001768</name>
</gene>
<feature type="binding site" description="axial binding residue" evidence="10">
    <location>
        <position position="424"/>
    </location>
    <ligand>
        <name>heme</name>
        <dbReference type="ChEBI" id="CHEBI:30413"/>
    </ligand>
    <ligandPart>
        <name>Fe</name>
        <dbReference type="ChEBI" id="CHEBI:18248"/>
    </ligandPart>
</feature>
<keyword evidence="10 11" id="KW-0349">Heme</keyword>